<reference evidence="2 3" key="1">
    <citation type="journal article" date="2020" name="bioRxiv">
        <title>Whole genome comparisons of ergot fungi reveals the divergence and evolution of species within the genus Claviceps are the result of varying mechanisms driving genome evolution and host range expansion.</title>
        <authorList>
            <person name="Wyka S.A."/>
            <person name="Mondo S.J."/>
            <person name="Liu M."/>
            <person name="Dettman J."/>
            <person name="Nalam V."/>
            <person name="Broders K.D."/>
        </authorList>
    </citation>
    <scope>NUCLEOTIDE SEQUENCE [LARGE SCALE GENOMIC DNA]</scope>
    <source>
        <strain evidence="2 3">CCC 1485</strain>
    </source>
</reference>
<dbReference type="Gene3D" id="3.40.1190.20">
    <property type="match status" value="1"/>
</dbReference>
<gene>
    <name evidence="2" type="ORF">E4U60_004717</name>
</gene>
<feature type="domain" description="Carbohydrate kinase PfkB" evidence="1">
    <location>
        <begin position="317"/>
        <end position="364"/>
    </location>
</feature>
<name>A0A9P7SES4_9HYPO</name>
<evidence type="ECO:0000259" key="1">
    <source>
        <dbReference type="Pfam" id="PF00294"/>
    </source>
</evidence>
<dbReference type="PANTHER" id="PTHR47098:SF2">
    <property type="entry name" value="PROTEIN MAK32"/>
    <property type="match status" value="1"/>
</dbReference>
<dbReference type="InterPro" id="IPR029056">
    <property type="entry name" value="Ribokinase-like"/>
</dbReference>
<dbReference type="InterPro" id="IPR011611">
    <property type="entry name" value="PfkB_dom"/>
</dbReference>
<sequence length="395" mass="42880">MRVKMDFVTLGMVIIDDIEFKPPTAPVFNVLGGAGTYAVLGARLFSPPPLSRSIGWVVDKGSDFPDHSSEAIDRWSTAAVIREDQGRLTTRGLNCYAGPADRRLFQYQTAKRRLTADDLTSDLLLSKSFHLICSATRCQELITDIMARRKAATTWSGISHRPIFIWEPVPDLCVSKELSDCTNALRLVDICSPNHSELAGLMGDDGLDPETGEVSARSIERACEQLLASMPLQSYALVVRAAERGCYIAKNGGKKCQQISGIPAKQGRVCIHGSLQSDTDMEALFAGLIQDEDGAVAREEIEVDLGVKKWVSAYHQNSLKVVDATGGGNAFLGGLSVALARGEKLEDAVAWGSVAASFAIEQVGMPNLQTGLDSVETWNGKQVLERLHEFQRKVA</sequence>
<comment type="caution">
    <text evidence="2">The sequence shown here is derived from an EMBL/GenBank/DDBJ whole genome shotgun (WGS) entry which is preliminary data.</text>
</comment>
<protein>
    <recommendedName>
        <fullName evidence="1">Carbohydrate kinase PfkB domain-containing protein</fullName>
    </recommendedName>
</protein>
<keyword evidence="3" id="KW-1185">Reference proteome</keyword>
<dbReference type="PANTHER" id="PTHR47098">
    <property type="entry name" value="PROTEIN MAK32"/>
    <property type="match status" value="1"/>
</dbReference>
<dbReference type="AlphaFoldDB" id="A0A9P7SES4"/>
<organism evidence="2 3">
    <name type="scientific">Claviceps pazoutovae</name>
    <dbReference type="NCBI Taxonomy" id="1649127"/>
    <lineage>
        <taxon>Eukaryota</taxon>
        <taxon>Fungi</taxon>
        <taxon>Dikarya</taxon>
        <taxon>Ascomycota</taxon>
        <taxon>Pezizomycotina</taxon>
        <taxon>Sordariomycetes</taxon>
        <taxon>Hypocreomycetidae</taxon>
        <taxon>Hypocreales</taxon>
        <taxon>Clavicipitaceae</taxon>
        <taxon>Claviceps</taxon>
    </lineage>
</organism>
<evidence type="ECO:0000313" key="2">
    <source>
        <dbReference type="EMBL" id="KAG5933092.1"/>
    </source>
</evidence>
<dbReference type="Proteomes" id="UP000706124">
    <property type="component" value="Unassembled WGS sequence"/>
</dbReference>
<proteinExistence type="predicted"/>
<dbReference type="Pfam" id="PF00294">
    <property type="entry name" value="PfkB"/>
    <property type="match status" value="1"/>
</dbReference>
<dbReference type="EMBL" id="SRPO01000397">
    <property type="protein sequence ID" value="KAG5933092.1"/>
    <property type="molecule type" value="Genomic_DNA"/>
</dbReference>
<accession>A0A9P7SES4</accession>
<evidence type="ECO:0000313" key="3">
    <source>
        <dbReference type="Proteomes" id="UP000706124"/>
    </source>
</evidence>
<dbReference type="SUPFAM" id="SSF53613">
    <property type="entry name" value="Ribokinase-like"/>
    <property type="match status" value="1"/>
</dbReference>
<dbReference type="OrthoDB" id="497927at2759"/>